<proteinExistence type="inferred from homology"/>
<evidence type="ECO:0000313" key="13">
    <source>
        <dbReference type="Proteomes" id="UP001061958"/>
    </source>
</evidence>
<evidence type="ECO:0000256" key="1">
    <source>
        <dbReference type="ARBA" id="ARBA00001933"/>
    </source>
</evidence>
<dbReference type="PANTHER" id="PTHR11680:SF63">
    <property type="entry name" value="SERINE HYDROXYMETHYLTRANSFERASE 3, CHLOROPLASTIC"/>
    <property type="match status" value="1"/>
</dbReference>
<dbReference type="OrthoDB" id="10265628at2759"/>
<evidence type="ECO:0000259" key="10">
    <source>
        <dbReference type="Pfam" id="PF00464"/>
    </source>
</evidence>
<dbReference type="PANTHER" id="PTHR11680">
    <property type="entry name" value="SERINE HYDROXYMETHYLTRANSFERASE"/>
    <property type="match status" value="1"/>
</dbReference>
<evidence type="ECO:0000256" key="3">
    <source>
        <dbReference type="ARBA" id="ARBA00006376"/>
    </source>
</evidence>
<dbReference type="HAMAP" id="MF_00051">
    <property type="entry name" value="SHMT"/>
    <property type="match status" value="1"/>
</dbReference>
<dbReference type="InterPro" id="IPR001085">
    <property type="entry name" value="Ser_HO-MeTrfase"/>
</dbReference>
<dbReference type="FunFam" id="3.40.640.10:FF:000050">
    <property type="entry name" value="Serine hydroxymethyltransferase"/>
    <property type="match status" value="1"/>
</dbReference>
<dbReference type="SUPFAM" id="SSF53383">
    <property type="entry name" value="PLP-dependent transferases"/>
    <property type="match status" value="1"/>
</dbReference>
<dbReference type="Pfam" id="PF00464">
    <property type="entry name" value="SHMT"/>
    <property type="match status" value="1"/>
</dbReference>
<evidence type="ECO:0000256" key="7">
    <source>
        <dbReference type="ARBA" id="ARBA00022898"/>
    </source>
</evidence>
<dbReference type="InterPro" id="IPR015424">
    <property type="entry name" value="PyrdxlP-dep_Trfase"/>
</dbReference>
<organism evidence="12 13">
    <name type="scientific">Galdieria partita</name>
    <dbReference type="NCBI Taxonomy" id="83374"/>
    <lineage>
        <taxon>Eukaryota</taxon>
        <taxon>Rhodophyta</taxon>
        <taxon>Bangiophyceae</taxon>
        <taxon>Galdieriales</taxon>
        <taxon>Galdieriaceae</taxon>
        <taxon>Galdieria</taxon>
    </lineage>
</organism>
<evidence type="ECO:0000313" key="11">
    <source>
        <dbReference type="EMBL" id="GJQ10949.1"/>
    </source>
</evidence>
<dbReference type="InterPro" id="IPR049943">
    <property type="entry name" value="Ser_HO-MeTrfase-like"/>
</dbReference>
<dbReference type="Gene3D" id="3.90.1150.10">
    <property type="entry name" value="Aspartate Aminotransferase, domain 1"/>
    <property type="match status" value="1"/>
</dbReference>
<evidence type="ECO:0000313" key="12">
    <source>
        <dbReference type="EMBL" id="GJQ13835.1"/>
    </source>
</evidence>
<keyword evidence="9" id="KW-0175">Coiled coil</keyword>
<dbReference type="AlphaFoldDB" id="A0A9C7Q0J0"/>
<dbReference type="GO" id="GO:0030170">
    <property type="term" value="F:pyridoxal phosphate binding"/>
    <property type="evidence" value="ECO:0007669"/>
    <property type="project" value="InterPro"/>
</dbReference>
<comment type="caution">
    <text evidence="12">The sequence shown here is derived from an EMBL/GenBank/DDBJ whole genome shotgun (WGS) entry which is preliminary data.</text>
</comment>
<accession>A0A9C7Q0J0</accession>
<evidence type="ECO:0000256" key="8">
    <source>
        <dbReference type="PIRSR" id="PIRSR000412-50"/>
    </source>
</evidence>
<dbReference type="InterPro" id="IPR015422">
    <property type="entry name" value="PyrdxlP-dep_Trfase_small"/>
</dbReference>
<feature type="modified residue" description="N6-(pyridoxal phosphate)lysine" evidence="8">
    <location>
        <position position="276"/>
    </location>
</feature>
<dbReference type="CDD" id="cd00378">
    <property type="entry name" value="SHMT"/>
    <property type="match status" value="1"/>
</dbReference>
<comment type="cofactor">
    <cofactor evidence="1 8">
        <name>pyridoxal 5'-phosphate</name>
        <dbReference type="ChEBI" id="CHEBI:597326"/>
    </cofactor>
</comment>
<keyword evidence="7 8" id="KW-0663">Pyridoxal phosphate</keyword>
<gene>
    <name evidence="11" type="ORF">GpartN1_g2740.t1</name>
    <name evidence="12" type="ORF">GpartN1_g5626.t1</name>
</gene>
<dbReference type="EC" id="2.1.2.1" evidence="4"/>
<evidence type="ECO:0000256" key="6">
    <source>
        <dbReference type="ARBA" id="ARBA00022679"/>
    </source>
</evidence>
<dbReference type="PIRSF" id="PIRSF000412">
    <property type="entry name" value="SHMT"/>
    <property type="match status" value="1"/>
</dbReference>
<evidence type="ECO:0000256" key="4">
    <source>
        <dbReference type="ARBA" id="ARBA00012256"/>
    </source>
</evidence>
<evidence type="ECO:0000256" key="2">
    <source>
        <dbReference type="ARBA" id="ARBA00004777"/>
    </source>
</evidence>
<keyword evidence="13" id="KW-1185">Reference proteome</keyword>
<dbReference type="GO" id="GO:0004372">
    <property type="term" value="F:glycine hydroxymethyltransferase activity"/>
    <property type="evidence" value="ECO:0007669"/>
    <property type="project" value="UniProtKB-EC"/>
</dbReference>
<dbReference type="Gene3D" id="3.40.640.10">
    <property type="entry name" value="Type I PLP-dependent aspartate aminotransferase-like (Major domain)"/>
    <property type="match status" value="1"/>
</dbReference>
<reference evidence="12" key="2">
    <citation type="submission" date="2022-01" db="EMBL/GenBank/DDBJ databases">
        <authorList>
            <person name="Hirooka S."/>
            <person name="Miyagishima S.Y."/>
        </authorList>
    </citation>
    <scope>NUCLEOTIDE SEQUENCE</scope>
    <source>
        <strain evidence="12">NBRC 102759</strain>
    </source>
</reference>
<dbReference type="GO" id="GO:0035999">
    <property type="term" value="P:tetrahydrofolate interconversion"/>
    <property type="evidence" value="ECO:0007669"/>
    <property type="project" value="InterPro"/>
</dbReference>
<dbReference type="NCBIfam" id="NF000586">
    <property type="entry name" value="PRK00011.1"/>
    <property type="match status" value="1"/>
</dbReference>
<comment type="similarity">
    <text evidence="3">Belongs to the SHMT family.</text>
</comment>
<dbReference type="Proteomes" id="UP001061958">
    <property type="component" value="Unassembled WGS sequence"/>
</dbReference>
<feature type="coiled-coil region" evidence="9">
    <location>
        <begin position="463"/>
        <end position="490"/>
    </location>
</feature>
<dbReference type="EMBL" id="BQMJ01000020">
    <property type="protein sequence ID" value="GJQ10949.1"/>
    <property type="molecule type" value="Genomic_DNA"/>
</dbReference>
<dbReference type="GO" id="GO:0005739">
    <property type="term" value="C:mitochondrion"/>
    <property type="evidence" value="ECO:0007669"/>
    <property type="project" value="TreeGrafter"/>
</dbReference>
<evidence type="ECO:0000256" key="9">
    <source>
        <dbReference type="SAM" id="Coils"/>
    </source>
</evidence>
<name>A0A9C7Q0J0_9RHOD</name>
<feature type="domain" description="Serine hydroxymethyltransferase-like" evidence="10">
    <location>
        <begin position="45"/>
        <end position="445"/>
    </location>
</feature>
<reference evidence="12" key="1">
    <citation type="journal article" date="2022" name="Proc. Natl. Acad. Sci. U.S.A.">
        <title>Life cycle and functional genomics of the unicellular red alga Galdieria for elucidating algal and plant evolution and industrial use.</title>
        <authorList>
            <person name="Hirooka S."/>
            <person name="Itabashi T."/>
            <person name="Ichinose T.M."/>
            <person name="Onuma R."/>
            <person name="Fujiwara T."/>
            <person name="Yamashita S."/>
            <person name="Jong L.W."/>
            <person name="Tomita R."/>
            <person name="Iwane A.H."/>
            <person name="Miyagishima S.Y."/>
        </authorList>
    </citation>
    <scope>NUCLEOTIDE SEQUENCE</scope>
    <source>
        <strain evidence="12">NBRC 102759</strain>
    </source>
</reference>
<keyword evidence="6" id="KW-0808">Transferase</keyword>
<keyword evidence="5" id="KW-0554">One-carbon metabolism</keyword>
<dbReference type="InterPro" id="IPR015421">
    <property type="entry name" value="PyrdxlP-dep_Trfase_major"/>
</dbReference>
<protein>
    <recommendedName>
        <fullName evidence="4">glycine hydroxymethyltransferase</fullName>
        <ecNumber evidence="4">2.1.2.1</ecNumber>
    </recommendedName>
</protein>
<evidence type="ECO:0000256" key="5">
    <source>
        <dbReference type="ARBA" id="ARBA00022563"/>
    </source>
</evidence>
<comment type="pathway">
    <text evidence="2">One-carbon metabolism; tetrahydrofolate interconversion.</text>
</comment>
<sequence length="500" mass="55225">MKGLGKLKPTCILYCTTWKRNFSVAQGAVETGSKSPVPSNLNSSLQQVDPEVFQLIEKEKRRQTRGIQLIPSENFTSQAVLEAIGSCLTNKYSEGYPGARYYGGNQFIDQVESLCQKRALEAFHLHPDEWGVNVQALSGSPANLAVYTALLRPHDRIMGLDLPHGGHLSHGFMTAKKRVSATSIYFESMPYRLNESTGLIDYDKLEENAALFHPKLIIAGFSAYSRHYDYARMRKIADQNESYLMADIAHISGLVAAEVVPSPFPFADVVTTTTHKALRGPRGALIFYRKGIKGYQKNNPKEPIYYDLENAINGAVFPGLQGGPHNHTIGALAVALKLASTEEFKAYQQQVLKNAKHLASKLQERGYHLVSGGTDNHLLLVDLRPSGMDGARAERVLELISIAVNKNTVPGDKSAFTPGGIRMGTHAMTSRGLLEKDFDKVAEFVDRGVQLAAKVKKNSGPKLKDFKEALENYSSELENLKQQVEEFAYSFDTVGYAKPQ</sequence>
<dbReference type="GO" id="GO:0019264">
    <property type="term" value="P:glycine biosynthetic process from serine"/>
    <property type="evidence" value="ECO:0007669"/>
    <property type="project" value="InterPro"/>
</dbReference>
<dbReference type="InterPro" id="IPR039429">
    <property type="entry name" value="SHMT-like_dom"/>
</dbReference>
<dbReference type="EMBL" id="BQMJ01000048">
    <property type="protein sequence ID" value="GJQ13835.1"/>
    <property type="molecule type" value="Genomic_DNA"/>
</dbReference>